<dbReference type="AlphaFoldDB" id="A0A0S4IJ50"/>
<dbReference type="VEuPathDB" id="TriTrypDB:BSAL_55900"/>
<organism evidence="1 2">
    <name type="scientific">Bodo saltans</name>
    <name type="common">Flagellated protozoan</name>
    <dbReference type="NCBI Taxonomy" id="75058"/>
    <lineage>
        <taxon>Eukaryota</taxon>
        <taxon>Discoba</taxon>
        <taxon>Euglenozoa</taxon>
        <taxon>Kinetoplastea</taxon>
        <taxon>Metakinetoplastina</taxon>
        <taxon>Eubodonida</taxon>
        <taxon>Bodonidae</taxon>
        <taxon>Bodo</taxon>
    </lineage>
</organism>
<dbReference type="Proteomes" id="UP000051952">
    <property type="component" value="Unassembled WGS sequence"/>
</dbReference>
<evidence type="ECO:0000313" key="2">
    <source>
        <dbReference type="Proteomes" id="UP000051952"/>
    </source>
</evidence>
<name>A0A0S4IJ50_BODSA</name>
<dbReference type="OrthoDB" id="272946at2759"/>
<gene>
    <name evidence="1" type="ORF">BSAL_55900</name>
</gene>
<sequence length="156" mass="17431">MPLPPSSFTKSKWLAFFAEMTAKVNHHNPVVVMEISVGAFLEEGAFLMHLLAVLEGIVQVERLPTSLDVEMLDSLFRTLFLIIDMMSSLGFDGDSYYLLLVSARSYRIAQTLAKEELRSCAHVKPACSYYLHVLLTLPLATALHNNWALDITSNVT</sequence>
<proteinExistence type="predicted"/>
<accession>A0A0S4IJ50</accession>
<evidence type="ECO:0000313" key="1">
    <source>
        <dbReference type="EMBL" id="CUE75052.1"/>
    </source>
</evidence>
<protein>
    <submittedName>
        <fullName evidence="1">Uncharacterized protein</fullName>
    </submittedName>
</protein>
<keyword evidence="2" id="KW-1185">Reference proteome</keyword>
<dbReference type="EMBL" id="CYKH01000172">
    <property type="protein sequence ID" value="CUE75052.1"/>
    <property type="molecule type" value="Genomic_DNA"/>
</dbReference>
<feature type="non-terminal residue" evidence="1">
    <location>
        <position position="156"/>
    </location>
</feature>
<reference evidence="2" key="1">
    <citation type="submission" date="2015-09" db="EMBL/GenBank/DDBJ databases">
        <authorList>
            <consortium name="Pathogen Informatics"/>
        </authorList>
    </citation>
    <scope>NUCLEOTIDE SEQUENCE [LARGE SCALE GENOMIC DNA]</scope>
    <source>
        <strain evidence="2">Lake Konstanz</strain>
    </source>
</reference>